<evidence type="ECO:0000259" key="1">
    <source>
        <dbReference type="Pfam" id="PF03723"/>
    </source>
</evidence>
<organism evidence="2 3">
    <name type="scientific">Anopheles culicifacies</name>
    <dbReference type="NCBI Taxonomy" id="139723"/>
    <lineage>
        <taxon>Eukaryota</taxon>
        <taxon>Metazoa</taxon>
        <taxon>Ecdysozoa</taxon>
        <taxon>Arthropoda</taxon>
        <taxon>Hexapoda</taxon>
        <taxon>Insecta</taxon>
        <taxon>Pterygota</taxon>
        <taxon>Neoptera</taxon>
        <taxon>Endopterygota</taxon>
        <taxon>Diptera</taxon>
        <taxon>Nematocera</taxon>
        <taxon>Culicoidea</taxon>
        <taxon>Culicidae</taxon>
        <taxon>Anophelinae</taxon>
        <taxon>Anopheles</taxon>
        <taxon>culicifacies species complex</taxon>
    </lineage>
</organism>
<keyword evidence="3" id="KW-1185">Reference proteome</keyword>
<name>A0A182MJQ9_9DIPT</name>
<evidence type="ECO:0000313" key="2">
    <source>
        <dbReference type="EnsemblMetazoa" id="ACUA019961-PA"/>
    </source>
</evidence>
<dbReference type="InterPro" id="IPR005203">
    <property type="entry name" value="Hemocyanin_C"/>
</dbReference>
<sequence>MTWFTSAVHPGENRIIRHSEQSSVTIPYERTFRRVDASNMPGTESFRFCNCGWPDHMLLPKGHANGQPFDLFIMVSDYKDDAVGSGFNPNEDCNDSHSYCGLRNQLFPDRRAMGFPFDRLPAAEDHLLRDFVGRFSNMSRTVTEILFTNTVIART</sequence>
<dbReference type="VEuPathDB" id="VectorBase:ACUA019961"/>
<feature type="domain" description="Hemocyanin C-terminal" evidence="1">
    <location>
        <begin position="3"/>
        <end position="145"/>
    </location>
</feature>
<protein>
    <recommendedName>
        <fullName evidence="1">Hemocyanin C-terminal domain-containing protein</fullName>
    </recommendedName>
</protein>
<dbReference type="Pfam" id="PF03723">
    <property type="entry name" value="Hemocyanin_C"/>
    <property type="match status" value="1"/>
</dbReference>
<evidence type="ECO:0000313" key="3">
    <source>
        <dbReference type="Proteomes" id="UP000075883"/>
    </source>
</evidence>
<dbReference type="EnsemblMetazoa" id="ACUA019961-RA">
    <property type="protein sequence ID" value="ACUA019961-PA"/>
    <property type="gene ID" value="ACUA019961"/>
</dbReference>
<dbReference type="EMBL" id="AXCM01023405">
    <property type="status" value="NOT_ANNOTATED_CDS"/>
    <property type="molecule type" value="Genomic_DNA"/>
</dbReference>
<dbReference type="Proteomes" id="UP000075883">
    <property type="component" value="Unassembled WGS sequence"/>
</dbReference>
<dbReference type="AlphaFoldDB" id="A0A182MJQ9"/>
<accession>A0A182MJQ9</accession>
<dbReference type="SUPFAM" id="SSF81296">
    <property type="entry name" value="E set domains"/>
    <property type="match status" value="1"/>
</dbReference>
<dbReference type="InterPro" id="IPR014756">
    <property type="entry name" value="Ig_E-set"/>
</dbReference>
<dbReference type="STRING" id="139723.A0A182MJQ9"/>
<reference evidence="3" key="1">
    <citation type="submission" date="2013-09" db="EMBL/GenBank/DDBJ databases">
        <title>The Genome Sequence of Anopheles culicifacies species A.</title>
        <authorList>
            <consortium name="The Broad Institute Genomics Platform"/>
            <person name="Neafsey D.E."/>
            <person name="Besansky N."/>
            <person name="Howell P."/>
            <person name="Walton C."/>
            <person name="Young S.K."/>
            <person name="Zeng Q."/>
            <person name="Gargeya S."/>
            <person name="Fitzgerald M."/>
            <person name="Haas B."/>
            <person name="Abouelleil A."/>
            <person name="Allen A.W."/>
            <person name="Alvarado L."/>
            <person name="Arachchi H.M."/>
            <person name="Berlin A.M."/>
            <person name="Chapman S.B."/>
            <person name="Gainer-Dewar J."/>
            <person name="Goldberg J."/>
            <person name="Griggs A."/>
            <person name="Gujja S."/>
            <person name="Hansen M."/>
            <person name="Howarth C."/>
            <person name="Imamovic A."/>
            <person name="Ireland A."/>
            <person name="Larimer J."/>
            <person name="McCowan C."/>
            <person name="Murphy C."/>
            <person name="Pearson M."/>
            <person name="Poon T.W."/>
            <person name="Priest M."/>
            <person name="Roberts A."/>
            <person name="Saif S."/>
            <person name="Shea T."/>
            <person name="Sisk P."/>
            <person name="Sykes S."/>
            <person name="Wortman J."/>
            <person name="Nusbaum C."/>
            <person name="Birren B."/>
        </authorList>
    </citation>
    <scope>NUCLEOTIDE SEQUENCE [LARGE SCALE GENOMIC DNA]</scope>
    <source>
        <strain evidence="3">A-37</strain>
    </source>
</reference>
<dbReference type="PANTHER" id="PTHR11511">
    <property type="entry name" value="LARVAL STORAGE PROTEIN/PHENOLOXIDASE"/>
    <property type="match status" value="1"/>
</dbReference>
<dbReference type="Gene3D" id="2.60.40.1520">
    <property type="entry name" value="Hemocyanin, C-terminal domain"/>
    <property type="match status" value="1"/>
</dbReference>
<reference evidence="2" key="2">
    <citation type="submission" date="2020-05" db="UniProtKB">
        <authorList>
            <consortium name="EnsemblMetazoa"/>
        </authorList>
    </citation>
    <scope>IDENTIFICATION</scope>
    <source>
        <strain evidence="2">A-37</strain>
    </source>
</reference>
<proteinExistence type="predicted"/>
<dbReference type="PANTHER" id="PTHR11511:SF24">
    <property type="entry name" value="GH04080P"/>
    <property type="match status" value="1"/>
</dbReference>
<dbReference type="InterPro" id="IPR037020">
    <property type="entry name" value="Hemocyanin_C_sf"/>
</dbReference>
<dbReference type="InterPro" id="IPR013788">
    <property type="entry name" value="Hemocyanin/hexamerin"/>
</dbReference>